<sequence>MIIDEAHSSQSGSMQSALNRVLSGYGHKDVNLEDNEDGLNELLEYVVAGRMMAKNTNFYAFTATPKNKTLEMFGIPYTNADGETGHKAFHTYSMRQAIEEGFIMDVLEHYTTYDSFYKIIKSTEANPEFDKDQAAKKLRVWVESRPETVAKKARIMVEHFHENVAHKMGGEARCMVICNGILRAIDYYYTIKELLAKRNSPYKPIIAFSGTKEYGGKQVCEADLNGFPSSAIEKTFRSGAYRFLIVADKFQTGYDEPLLHTMYVDKPLKDVKTVQTLSRLNRCHPLKEETYVLDFVNKAEDIQEDFQRYYKKTILSHETDVNKLSDKLAVCDQSMIYEEEEVELFNRKYWSGGPREEIDPILDVCVQRFKELSDSDDNNRQIEVKSAMKQFVRLYEFLTALMDIQRIDWEKKNTFFHFLLRKLPKIGKEDWTEGLLDLVDFDKYRVVKGEDRKIKLENVNATVDPIPVGDAGIGEQDPNMETLERIVDDFNLVFGDIEWGDPDTARQQYCQVVTKLQENDEVRDSMLNNDEETQLQVIHDNISRELGIITAHSSEMLRRYLSQPSIQTQMDNLAYMQLREQLNPEINEQLLSEILLEEFTADFKELCGVRFRPLEEGIEWFFKVLDTPTISSLDGIKKIKRTINLIYRTQGREEDKQDWLQQILNRFEAYMKKIYYMSNQTELIKTDGSFVQFLDAARAVHVNRLHFTEDPKLAMMKVYYEFVHAQRNEESHNAPVVADEEVNVGLHMVMAMYLYATLINITEMEGLTEDHTYVMEKENDISYAADSGSSYPKAADLENEN</sequence>
<dbReference type="InterPro" id="IPR027417">
    <property type="entry name" value="P-loop_NTPase"/>
</dbReference>
<dbReference type="InterPro" id="IPR055180">
    <property type="entry name" value="HsdR_RecA-like_helicase_dom_2"/>
</dbReference>
<accession>J9F517</accession>
<comment type="caution">
    <text evidence="2">The sequence shown here is derived from an EMBL/GenBank/DDBJ whole genome shotgun (WGS) entry which is preliminary data.</text>
</comment>
<gene>
    <name evidence="2" type="ORF">EVA_22314</name>
</gene>
<evidence type="ECO:0000313" key="2">
    <source>
        <dbReference type="EMBL" id="EJW89578.1"/>
    </source>
</evidence>
<organism evidence="2">
    <name type="scientific">gut metagenome</name>
    <dbReference type="NCBI Taxonomy" id="749906"/>
    <lineage>
        <taxon>unclassified sequences</taxon>
        <taxon>metagenomes</taxon>
        <taxon>organismal metagenomes</taxon>
    </lineage>
</organism>
<dbReference type="EMBL" id="AMCI01009381">
    <property type="protein sequence ID" value="EJW89578.1"/>
    <property type="molecule type" value="Genomic_DNA"/>
</dbReference>
<protein>
    <submittedName>
        <fullName evidence="2">Type III restriction protein res subunit</fullName>
    </submittedName>
</protein>
<proteinExistence type="predicted"/>
<name>J9F517_9ZZZZ</name>
<dbReference type="AlphaFoldDB" id="J9F517"/>
<dbReference type="Pfam" id="PF22679">
    <property type="entry name" value="T1R_D3-like"/>
    <property type="match status" value="1"/>
</dbReference>
<dbReference type="PANTHER" id="PTHR42927">
    <property type="entry name" value="HELICASE SUPERFAMILY 1 AND 2 DOMAIN-CONTAINING PROTEIN"/>
    <property type="match status" value="1"/>
</dbReference>
<dbReference type="PANTHER" id="PTHR42927:SF1">
    <property type="entry name" value="HELICASE SUPERFAMILY 1 AND 2 DOMAIN-CONTAINING PROTEIN"/>
    <property type="match status" value="1"/>
</dbReference>
<dbReference type="SUPFAM" id="SSF52540">
    <property type="entry name" value="P-loop containing nucleoside triphosphate hydrolases"/>
    <property type="match status" value="1"/>
</dbReference>
<dbReference type="Gene3D" id="3.40.50.300">
    <property type="entry name" value="P-loop containing nucleotide triphosphate hydrolases"/>
    <property type="match status" value="1"/>
</dbReference>
<feature type="domain" description="Restriction endonuclease type I HsdR second RecA-like helicase" evidence="1">
    <location>
        <begin position="242"/>
        <end position="295"/>
    </location>
</feature>
<reference evidence="2" key="1">
    <citation type="journal article" date="2012" name="PLoS ONE">
        <title>Gene sets for utilization of primary and secondary nutrition supplies in the distal gut of endangered iberian lynx.</title>
        <authorList>
            <person name="Alcaide M."/>
            <person name="Messina E."/>
            <person name="Richter M."/>
            <person name="Bargiela R."/>
            <person name="Peplies J."/>
            <person name="Huws S.A."/>
            <person name="Newbold C.J."/>
            <person name="Golyshin P.N."/>
            <person name="Simon M.A."/>
            <person name="Lopez G."/>
            <person name="Yakimov M.M."/>
            <person name="Ferrer M."/>
        </authorList>
    </citation>
    <scope>NUCLEOTIDE SEQUENCE</scope>
</reference>
<evidence type="ECO:0000259" key="1">
    <source>
        <dbReference type="Pfam" id="PF22679"/>
    </source>
</evidence>